<keyword evidence="8" id="KW-1185">Reference proteome</keyword>
<evidence type="ECO:0000313" key="8">
    <source>
        <dbReference type="Proteomes" id="UP001312865"/>
    </source>
</evidence>
<evidence type="ECO:0000313" key="7">
    <source>
        <dbReference type="EMBL" id="MEI5909582.1"/>
    </source>
</evidence>
<reference evidence="7 8" key="1">
    <citation type="journal article" date="2018" name="J. Microbiol.">
        <title>Bacillus spongiae sp. nov., isolated from sponge of Jeju Island.</title>
        <authorList>
            <person name="Lee G.E."/>
            <person name="Im W.T."/>
            <person name="Park J.S."/>
        </authorList>
    </citation>
    <scope>NUCLEOTIDE SEQUENCE [LARGE SCALE GENOMIC DNA]</scope>
    <source>
        <strain evidence="7 8">135PIL107-10</strain>
    </source>
</reference>
<dbReference type="RefSeq" id="WP_336589026.1">
    <property type="nucleotide sequence ID" value="NZ_JBBAXC010000031.1"/>
</dbReference>
<evidence type="ECO:0000256" key="6">
    <source>
        <dbReference type="RuleBase" id="RU004379"/>
    </source>
</evidence>
<evidence type="ECO:0000256" key="1">
    <source>
        <dbReference type="ARBA" id="ARBA00004141"/>
    </source>
</evidence>
<dbReference type="PANTHER" id="PTHR23291">
    <property type="entry name" value="BAX INHIBITOR-RELATED"/>
    <property type="match status" value="1"/>
</dbReference>
<sequence length="197" mass="22200">MITIFIVLLVSAFVKRKSSGPFGFRMKYSTLYLFTFIMGIGIYPSVGYFLSSGGAELVMLAFIVTSILFGSLFLFSYRSTFLGPMLFSALLALIIISIFGIFIGGEVMHLTVAYISVVIFLAYVLYDVSLMKQYLTDGQDVPSAVFNLYLDFINLFLDLLRILYSFSNDNSSINVNTYSKKARFSWNLAFFKAICRT</sequence>
<feature type="transmembrane region" description="Helical" evidence="6">
    <location>
        <begin position="57"/>
        <end position="75"/>
    </location>
</feature>
<dbReference type="InterPro" id="IPR006214">
    <property type="entry name" value="Bax_inhibitor_1-related"/>
</dbReference>
<comment type="similarity">
    <text evidence="2 6">Belongs to the BI1 family.</text>
</comment>
<gene>
    <name evidence="7" type="ORF">WAK64_21395</name>
</gene>
<feature type="transmembrane region" description="Helical" evidence="6">
    <location>
        <begin position="110"/>
        <end position="126"/>
    </location>
</feature>
<name>A0ABU8HKD7_9BACI</name>
<keyword evidence="3 6" id="KW-0812">Transmembrane</keyword>
<evidence type="ECO:0000256" key="2">
    <source>
        <dbReference type="ARBA" id="ARBA00010350"/>
    </source>
</evidence>
<dbReference type="PANTHER" id="PTHR23291:SF50">
    <property type="entry name" value="PROTEIN LIFEGUARD 4"/>
    <property type="match status" value="1"/>
</dbReference>
<comment type="caution">
    <text evidence="6">Lacks conserved residue(s) required for the propagation of feature annotation.</text>
</comment>
<evidence type="ECO:0000256" key="3">
    <source>
        <dbReference type="ARBA" id="ARBA00022692"/>
    </source>
</evidence>
<evidence type="ECO:0000256" key="5">
    <source>
        <dbReference type="ARBA" id="ARBA00023136"/>
    </source>
</evidence>
<organism evidence="7 8">
    <name type="scientific">Bacillus spongiae</name>
    <dbReference type="NCBI Taxonomy" id="2683610"/>
    <lineage>
        <taxon>Bacteria</taxon>
        <taxon>Bacillati</taxon>
        <taxon>Bacillota</taxon>
        <taxon>Bacilli</taxon>
        <taxon>Bacillales</taxon>
        <taxon>Bacillaceae</taxon>
        <taxon>Bacillus</taxon>
    </lineage>
</organism>
<protein>
    <submittedName>
        <fullName evidence="7">Bax inhibitor-1 family protein</fullName>
    </submittedName>
</protein>
<dbReference type="Pfam" id="PF01027">
    <property type="entry name" value="Bax1-I"/>
    <property type="match status" value="1"/>
</dbReference>
<feature type="transmembrane region" description="Helical" evidence="6">
    <location>
        <begin position="81"/>
        <end position="103"/>
    </location>
</feature>
<dbReference type="Proteomes" id="UP001312865">
    <property type="component" value="Unassembled WGS sequence"/>
</dbReference>
<keyword evidence="5 6" id="KW-0472">Membrane</keyword>
<comment type="subcellular location">
    <subcellularLocation>
        <location evidence="1">Membrane</location>
        <topology evidence="1">Multi-pass membrane protein</topology>
    </subcellularLocation>
</comment>
<evidence type="ECO:0000256" key="4">
    <source>
        <dbReference type="ARBA" id="ARBA00022989"/>
    </source>
</evidence>
<dbReference type="EMBL" id="JBBAXC010000031">
    <property type="protein sequence ID" value="MEI5909582.1"/>
    <property type="molecule type" value="Genomic_DNA"/>
</dbReference>
<comment type="caution">
    <text evidence="7">The sequence shown here is derived from an EMBL/GenBank/DDBJ whole genome shotgun (WGS) entry which is preliminary data.</text>
</comment>
<proteinExistence type="inferred from homology"/>
<accession>A0ABU8HKD7</accession>
<keyword evidence="4 6" id="KW-1133">Transmembrane helix</keyword>
<feature type="transmembrane region" description="Helical" evidence="6">
    <location>
        <begin position="29"/>
        <end position="50"/>
    </location>
</feature>